<dbReference type="AlphaFoldDB" id="A0A0K2SIT1"/>
<organism evidence="1 2">
    <name type="scientific">Limnochorda pilosa</name>
    <dbReference type="NCBI Taxonomy" id="1555112"/>
    <lineage>
        <taxon>Bacteria</taxon>
        <taxon>Bacillati</taxon>
        <taxon>Bacillota</taxon>
        <taxon>Limnochordia</taxon>
        <taxon>Limnochordales</taxon>
        <taxon>Limnochordaceae</taxon>
        <taxon>Limnochorda</taxon>
    </lineage>
</organism>
<keyword evidence="2" id="KW-1185">Reference proteome</keyword>
<accession>A0A0K2SIT1</accession>
<gene>
    <name evidence="1" type="ORF">LIP_1179</name>
</gene>
<evidence type="ECO:0000313" key="2">
    <source>
        <dbReference type="Proteomes" id="UP000065807"/>
    </source>
</evidence>
<dbReference type="RefSeq" id="WP_068135364.1">
    <property type="nucleotide sequence ID" value="NZ_AP014924.1"/>
</dbReference>
<dbReference type="EMBL" id="AP014924">
    <property type="protein sequence ID" value="BAS27036.1"/>
    <property type="molecule type" value="Genomic_DNA"/>
</dbReference>
<dbReference type="Proteomes" id="UP000065807">
    <property type="component" value="Chromosome"/>
</dbReference>
<dbReference type="KEGG" id="lpil:LIP_1179"/>
<protein>
    <submittedName>
        <fullName evidence="1">Uncharacterized protein</fullName>
    </submittedName>
</protein>
<proteinExistence type="predicted"/>
<name>A0A0K2SIT1_LIMPI</name>
<sequence length="62" mass="7227">MSRYVADTHRHRVHSAEAAACPIHQLPAEHRVETESPEEVRMMVELEAYDLCPECMGEFDWE</sequence>
<reference evidence="2" key="1">
    <citation type="submission" date="2015-07" db="EMBL/GenBank/DDBJ databases">
        <title>Complete genome sequence and phylogenetic analysis of Limnochorda pilosa.</title>
        <authorList>
            <person name="Watanabe M."/>
            <person name="Kojima H."/>
            <person name="Fukui M."/>
        </authorList>
    </citation>
    <scope>NUCLEOTIDE SEQUENCE [LARGE SCALE GENOMIC DNA]</scope>
    <source>
        <strain evidence="2">HC45</strain>
    </source>
</reference>
<evidence type="ECO:0000313" key="1">
    <source>
        <dbReference type="EMBL" id="BAS27036.1"/>
    </source>
</evidence>
<reference evidence="2" key="2">
    <citation type="journal article" date="2016" name="Int. J. Syst. Evol. Microbiol.">
        <title>Complete genome sequence and cell structure of Limnochorda pilosa, a Gram-negative spore-former within the phylum Firmicutes.</title>
        <authorList>
            <person name="Watanabe M."/>
            <person name="Kojima H."/>
            <person name="Fukui M."/>
        </authorList>
    </citation>
    <scope>NUCLEOTIDE SEQUENCE [LARGE SCALE GENOMIC DNA]</scope>
    <source>
        <strain evidence="2">HC45</strain>
    </source>
</reference>